<dbReference type="RefSeq" id="WP_093951451.1">
    <property type="nucleotide sequence ID" value="NZ_NMUL01000038.1"/>
</dbReference>
<reference evidence="2" key="1">
    <citation type="submission" date="2017-07" db="EMBL/GenBank/DDBJ databases">
        <title>Comparative genome mining reveals phylogenetic distribution patterns of secondary metabolites in Amycolatopsis.</title>
        <authorList>
            <person name="Adamek M."/>
            <person name="Alanjary M."/>
            <person name="Sales-Ortells H."/>
            <person name="Goodfellow M."/>
            <person name="Bull A.T."/>
            <person name="Kalinowski J."/>
            <person name="Ziemert N."/>
        </authorList>
    </citation>
    <scope>NUCLEOTIDE SEQUENCE [LARGE SCALE GENOMIC DNA]</scope>
    <source>
        <strain evidence="2">H5</strain>
    </source>
</reference>
<dbReference type="AlphaFoldDB" id="A0A229SWJ7"/>
<evidence type="ECO:0000313" key="2">
    <source>
        <dbReference type="Proteomes" id="UP000215199"/>
    </source>
</evidence>
<sequence length="105" mass="11047">MSAFERIEIDYEGVAEVLRSPELHAVVQAVAEQVADAARGRGLRVESGDPLPVEVFDDPSPSRVGVTVAVRHPAGVGMEAHHGVLKRAAADTGLTVAGLDPDEVR</sequence>
<name>A0A229SWJ7_9PSEU</name>
<gene>
    <name evidence="1" type="ORF">CF165_32830</name>
</gene>
<proteinExistence type="predicted"/>
<evidence type="ECO:0000313" key="1">
    <source>
        <dbReference type="EMBL" id="OXM63143.1"/>
    </source>
</evidence>
<organism evidence="1 2">
    <name type="scientific">Amycolatopsis vastitatis</name>
    <dbReference type="NCBI Taxonomy" id="1905142"/>
    <lineage>
        <taxon>Bacteria</taxon>
        <taxon>Bacillati</taxon>
        <taxon>Actinomycetota</taxon>
        <taxon>Actinomycetes</taxon>
        <taxon>Pseudonocardiales</taxon>
        <taxon>Pseudonocardiaceae</taxon>
        <taxon>Amycolatopsis</taxon>
    </lineage>
</organism>
<accession>A0A229SWJ7</accession>
<keyword evidence="2" id="KW-1185">Reference proteome</keyword>
<protein>
    <submittedName>
        <fullName evidence="1">Uncharacterized protein</fullName>
    </submittedName>
</protein>
<comment type="caution">
    <text evidence="1">The sequence shown here is derived from an EMBL/GenBank/DDBJ whole genome shotgun (WGS) entry which is preliminary data.</text>
</comment>
<dbReference type="EMBL" id="NMUL01000038">
    <property type="protein sequence ID" value="OXM63143.1"/>
    <property type="molecule type" value="Genomic_DNA"/>
</dbReference>
<dbReference type="OrthoDB" id="3634855at2"/>
<dbReference type="Proteomes" id="UP000215199">
    <property type="component" value="Unassembled WGS sequence"/>
</dbReference>